<keyword evidence="2" id="KW-0808">Transferase</keyword>
<feature type="domain" description="Phosphoribulokinase/uridine kinase" evidence="1">
    <location>
        <begin position="46"/>
        <end position="161"/>
    </location>
</feature>
<dbReference type="EMBL" id="FOHK01000002">
    <property type="protein sequence ID" value="SES81921.1"/>
    <property type="molecule type" value="Genomic_DNA"/>
</dbReference>
<keyword evidence="2" id="KW-0418">Kinase</keyword>
<dbReference type="AlphaFoldDB" id="A0A1H9ZJP7"/>
<dbReference type="InterPro" id="IPR006083">
    <property type="entry name" value="PRK/URK"/>
</dbReference>
<dbReference type="STRING" id="349064.SAMN05660429_00482"/>
<dbReference type="GO" id="GO:0016301">
    <property type="term" value="F:kinase activity"/>
    <property type="evidence" value="ECO:0007669"/>
    <property type="project" value="UniProtKB-KW"/>
</dbReference>
<dbReference type="SUPFAM" id="SSF52540">
    <property type="entry name" value="P-loop containing nucleoside triphosphate hydrolases"/>
    <property type="match status" value="1"/>
</dbReference>
<name>A0A1H9ZJP7_THASX</name>
<dbReference type="PANTHER" id="PTHR10285">
    <property type="entry name" value="URIDINE KINASE"/>
    <property type="match status" value="1"/>
</dbReference>
<sequence>MKTPTIKDFLYKNQLDEDYIKQADKHFSRALKEIASHQKGAKGALVIGINGCQGSGKSTLAQYLVAMLAEQYQLSAITVSLDDFYYSKLQRAKLARSVHPLLTTRGVPGTHDLNLAVKTITALKQQQPTRIPRFDKSADNPFPKPSWAIVSQAYDIIILEGWCVASPPQESAMLSTPINALEEEQDKDGQHRQFVNQQLNQYQTLFKQIDYLMMLKAPSFDAVFAWRLEQEQKLAKQYEIEGLHIGRAVMSEQEVCNFISFFERITTHSLEAVPAISDVVYALDSDRNITQIDYKASNA</sequence>
<keyword evidence="3" id="KW-1185">Reference proteome</keyword>
<organism evidence="2 3">
    <name type="scientific">Thalassotalea agarivorans</name>
    <name type="common">Thalassomonas agarivorans</name>
    <dbReference type="NCBI Taxonomy" id="349064"/>
    <lineage>
        <taxon>Bacteria</taxon>
        <taxon>Pseudomonadati</taxon>
        <taxon>Pseudomonadota</taxon>
        <taxon>Gammaproteobacteria</taxon>
        <taxon>Alteromonadales</taxon>
        <taxon>Colwelliaceae</taxon>
        <taxon>Thalassotalea</taxon>
    </lineage>
</organism>
<proteinExistence type="predicted"/>
<dbReference type="GO" id="GO:0005524">
    <property type="term" value="F:ATP binding"/>
    <property type="evidence" value="ECO:0007669"/>
    <property type="project" value="InterPro"/>
</dbReference>
<dbReference type="Pfam" id="PF00485">
    <property type="entry name" value="PRK"/>
    <property type="match status" value="1"/>
</dbReference>
<dbReference type="RefSeq" id="WP_093327385.1">
    <property type="nucleotide sequence ID" value="NZ_AP027363.1"/>
</dbReference>
<accession>A0A1H9ZJP7</accession>
<reference evidence="2 3" key="1">
    <citation type="submission" date="2016-10" db="EMBL/GenBank/DDBJ databases">
        <authorList>
            <person name="de Groot N.N."/>
        </authorList>
    </citation>
    <scope>NUCLEOTIDE SEQUENCE [LARGE SCALE GENOMIC DNA]</scope>
    <source>
        <strain evidence="2 3">DSM 19706</strain>
    </source>
</reference>
<dbReference type="InterPro" id="IPR027417">
    <property type="entry name" value="P-loop_NTPase"/>
</dbReference>
<evidence type="ECO:0000313" key="3">
    <source>
        <dbReference type="Proteomes" id="UP000199308"/>
    </source>
</evidence>
<dbReference type="Gene3D" id="3.40.50.300">
    <property type="entry name" value="P-loop containing nucleotide triphosphate hydrolases"/>
    <property type="match status" value="1"/>
</dbReference>
<evidence type="ECO:0000313" key="2">
    <source>
        <dbReference type="EMBL" id="SES81921.1"/>
    </source>
</evidence>
<protein>
    <submittedName>
        <fullName evidence="2">D-glycerate 3-kinase</fullName>
    </submittedName>
</protein>
<dbReference type="Proteomes" id="UP000199308">
    <property type="component" value="Unassembled WGS sequence"/>
</dbReference>
<evidence type="ECO:0000259" key="1">
    <source>
        <dbReference type="Pfam" id="PF00485"/>
    </source>
</evidence>
<gene>
    <name evidence="2" type="ORF">SAMN05660429_00482</name>
</gene>
<dbReference type="OrthoDB" id="455474at2"/>